<dbReference type="KEGG" id="aak:AA2016_1141"/>
<evidence type="ECO:0000256" key="1">
    <source>
        <dbReference type="ARBA" id="ARBA00022729"/>
    </source>
</evidence>
<dbReference type="Proteomes" id="UP000075755">
    <property type="component" value="Chromosome"/>
</dbReference>
<dbReference type="InterPro" id="IPR038404">
    <property type="entry name" value="TRAP_DctP_sf"/>
</dbReference>
<dbReference type="Gene3D" id="3.40.190.170">
    <property type="entry name" value="Bacterial extracellular solute-binding protein, family 7"/>
    <property type="match status" value="1"/>
</dbReference>
<name>A0AAC9FD45_AMIAI</name>
<dbReference type="Proteomes" id="UP000577697">
    <property type="component" value="Unassembled WGS sequence"/>
</dbReference>
<accession>A0AAC9FD45</accession>
<dbReference type="Pfam" id="PF03480">
    <property type="entry name" value="DctP"/>
    <property type="match status" value="1"/>
</dbReference>
<dbReference type="EMBL" id="CP015005">
    <property type="protein sequence ID" value="AMS40078.1"/>
    <property type="molecule type" value="Genomic_DNA"/>
</dbReference>
<dbReference type="PANTHER" id="PTHR33376">
    <property type="match status" value="1"/>
</dbReference>
<dbReference type="RefSeq" id="WP_169808302.1">
    <property type="nucleotide sequence ID" value="NZ_CP015005.1"/>
</dbReference>
<reference evidence="4 6" key="2">
    <citation type="submission" date="2020-08" db="EMBL/GenBank/DDBJ databases">
        <title>Genomic Encyclopedia of Type Strains, Phase IV (KMG-IV): sequencing the most valuable type-strain genomes for metagenomic binning, comparative biology and taxonomic classification.</title>
        <authorList>
            <person name="Goeker M."/>
        </authorList>
    </citation>
    <scope>NUCLEOTIDE SEQUENCE [LARGE SCALE GENOMIC DNA]</scope>
    <source>
        <strain evidence="4 6">DSM 10368</strain>
    </source>
</reference>
<keyword evidence="1 2" id="KW-0732">Signal</keyword>
<organism evidence="3 5">
    <name type="scientific">Aminobacter aminovorans</name>
    <name type="common">Chelatobacter heintzii</name>
    <dbReference type="NCBI Taxonomy" id="83263"/>
    <lineage>
        <taxon>Bacteria</taxon>
        <taxon>Pseudomonadati</taxon>
        <taxon>Pseudomonadota</taxon>
        <taxon>Alphaproteobacteria</taxon>
        <taxon>Hyphomicrobiales</taxon>
        <taxon>Phyllobacteriaceae</taxon>
        <taxon>Aminobacter</taxon>
    </lineage>
</organism>
<reference evidence="3 5" key="1">
    <citation type="submission" date="2016-03" db="EMBL/GenBank/DDBJ databases">
        <title>Complete genome of Aminobacter aminovorans KCTC 2477.</title>
        <authorList>
            <person name="Kim K.M."/>
        </authorList>
    </citation>
    <scope>NUCLEOTIDE SEQUENCE [LARGE SCALE GENOMIC DNA]</scope>
    <source>
        <strain evidence="3 5">KCTC 2477</strain>
    </source>
</reference>
<gene>
    <name evidence="3" type="ORF">AA2016_1141</name>
    <name evidence="4" type="ORF">FHS67_006342</name>
</gene>
<proteinExistence type="predicted"/>
<feature type="chain" id="PRO_5042017761" evidence="2">
    <location>
        <begin position="30"/>
        <end position="338"/>
    </location>
</feature>
<dbReference type="PANTHER" id="PTHR33376:SF5">
    <property type="entry name" value="EXTRACYTOPLASMIC SOLUTE RECEPTOR PROTEIN"/>
    <property type="match status" value="1"/>
</dbReference>
<protein>
    <submittedName>
        <fullName evidence="4">TRAP-type C4-dicarboxylate transport system substrate-binding protein</fullName>
    </submittedName>
</protein>
<evidence type="ECO:0000256" key="2">
    <source>
        <dbReference type="SAM" id="SignalP"/>
    </source>
</evidence>
<dbReference type="AlphaFoldDB" id="A0AAC9FD45"/>
<dbReference type="EMBL" id="JACICB010000039">
    <property type="protein sequence ID" value="MBB3709982.1"/>
    <property type="molecule type" value="Genomic_DNA"/>
</dbReference>
<evidence type="ECO:0000313" key="6">
    <source>
        <dbReference type="Proteomes" id="UP000577697"/>
    </source>
</evidence>
<dbReference type="NCBIfam" id="NF037995">
    <property type="entry name" value="TRAP_S1"/>
    <property type="match status" value="1"/>
</dbReference>
<keyword evidence="6" id="KW-1185">Reference proteome</keyword>
<feature type="signal peptide" evidence="2">
    <location>
        <begin position="1"/>
        <end position="29"/>
    </location>
</feature>
<dbReference type="InterPro" id="IPR018389">
    <property type="entry name" value="DctP_fam"/>
</dbReference>
<evidence type="ECO:0000313" key="4">
    <source>
        <dbReference type="EMBL" id="MBB3709982.1"/>
    </source>
</evidence>
<evidence type="ECO:0000313" key="5">
    <source>
        <dbReference type="Proteomes" id="UP000075755"/>
    </source>
</evidence>
<sequence length="338" mass="37079">MSAMRSYAPNWGSVAALGFALLGGTAAHANETVTLKMVGAWAPEVSPYAAVGHKFKDLVNELSGGKIVVQYMGAEDVLPPFDQPEALVNGVFDIWYGAPNYWAGIVPGGYVTELSKFQVADKGPGSDLYDFMVKMYGNHGVRYLGHAAGDPGVGSHFLIAQKEIAGLDDLAGMKLRVPPLTRYFVQSAKAESITLPPSEIFLAMDRGTVNGFTWPIADGFANYGWQSVSKYLIEQPMYRSGVGLDMNLDKWNSLSPENQEVVLKAVAGTQEWTRGWFAEKQTEQLAKMKEGGMTQLELPADKKEAWTHLAQESLWTYLQGVMPAEEFAEAEKLLERQK</sequence>
<dbReference type="GO" id="GO:0055085">
    <property type="term" value="P:transmembrane transport"/>
    <property type="evidence" value="ECO:0007669"/>
    <property type="project" value="InterPro"/>
</dbReference>
<evidence type="ECO:0000313" key="3">
    <source>
        <dbReference type="EMBL" id="AMS40078.1"/>
    </source>
</evidence>